<comment type="caution">
    <text evidence="1">The sequence shown here is derived from an EMBL/GenBank/DDBJ whole genome shotgun (WGS) entry which is preliminary data.</text>
</comment>
<dbReference type="Gene3D" id="3.20.20.70">
    <property type="entry name" value="Aldolase class I"/>
    <property type="match status" value="1"/>
</dbReference>
<reference evidence="1 2" key="1">
    <citation type="submission" date="2019-12" db="EMBL/GenBank/DDBJ databases">
        <authorList>
            <person name="Woiski C."/>
        </authorList>
    </citation>
    <scope>NUCLEOTIDE SEQUENCE [LARGE SCALE GENOMIC DNA]</scope>
    <source>
        <strain evidence="1 2">BOE100</strain>
    </source>
</reference>
<proteinExistence type="predicted"/>
<dbReference type="AlphaFoldDB" id="A0A7V8J4D2"/>
<dbReference type="Proteomes" id="UP000442695">
    <property type="component" value="Unassembled WGS sequence"/>
</dbReference>
<protein>
    <submittedName>
        <fullName evidence="1">Radical SAM protein</fullName>
    </submittedName>
</protein>
<dbReference type="InterPro" id="IPR013785">
    <property type="entry name" value="Aldolase_TIM"/>
</dbReference>
<name>A0A7V8J4D2_PSEPU</name>
<organism evidence="1 2">
    <name type="scientific">Pseudomonas putida</name>
    <name type="common">Arthrobacter siderocapsulatus</name>
    <dbReference type="NCBI Taxonomy" id="303"/>
    <lineage>
        <taxon>Bacteria</taxon>
        <taxon>Pseudomonadati</taxon>
        <taxon>Pseudomonadota</taxon>
        <taxon>Gammaproteobacteria</taxon>
        <taxon>Pseudomonadales</taxon>
        <taxon>Pseudomonadaceae</taxon>
        <taxon>Pseudomonas</taxon>
    </lineage>
</organism>
<accession>A0A7V8J4D2</accession>
<gene>
    <name evidence="1" type="ORF">GN299_13830</name>
</gene>
<sequence length="535" mass="61145">MSHDTFKAIFPRMRELLALDQGLEEIEWELIGGEITSLPVEYWQENLPYALDQCADFNRELKTPGAINVLSNLIFSDERKRRDYLDLFGKYGQRPEMCLYTSWEPETNRFGKNMALFERWKETVSDAQVNQKILDVILTRTVVELGPEYLLETFLPLGIKDFSIKMISPFGSGRTFWQPNMIEFERMSSYLSRLFEIIPKGITFTPADEMSSAVFRGTSYQCIGNFRYDLAIEPDGLTTFNANQTTGEASVGAGLIYLDDPDWKWKVLADNTQELDNKLSAYHAYCFQCEFHSHCAGGWYHYRTAAPEDVRAWDNGDCPGYKKLWTQIKERYGQFDRSVQVHRESLGRLRAARPDGHAAEHVAEALAGDMSFDQWLKCVAGRRVALSGEDLFSKPIIQRLWAYQAVGSVCELSREAFEALDSSEQRMIVEHVVFDDFYHMVLSKSVIWGWVDASPDDPLAQLLNSGALEVESGTVGDSLIAVAHNAELLRWVLRNRREHISYDDVVTDDPVVGVALLRLRSEDRISRRISSTQQD</sequence>
<evidence type="ECO:0000313" key="2">
    <source>
        <dbReference type="Proteomes" id="UP000442695"/>
    </source>
</evidence>
<evidence type="ECO:0000313" key="1">
    <source>
        <dbReference type="EMBL" id="KAF0254330.1"/>
    </source>
</evidence>
<dbReference type="EMBL" id="WOWR01000015">
    <property type="protein sequence ID" value="KAF0254330.1"/>
    <property type="molecule type" value="Genomic_DNA"/>
</dbReference>